<feature type="transmembrane region" description="Helical" evidence="6">
    <location>
        <begin position="20"/>
        <end position="42"/>
    </location>
</feature>
<feature type="domain" description="ABC3 transporter permease C-terminal" evidence="7">
    <location>
        <begin position="672"/>
        <end position="789"/>
    </location>
</feature>
<feature type="transmembrane region" description="Helical" evidence="6">
    <location>
        <begin position="665"/>
        <end position="689"/>
    </location>
</feature>
<comment type="caution">
    <text evidence="8">The sequence shown here is derived from an EMBL/GenBank/DDBJ whole genome shotgun (WGS) entry which is preliminary data.</text>
</comment>
<proteinExistence type="predicted"/>
<keyword evidence="5 6" id="KW-0472">Membrane</keyword>
<dbReference type="PANTHER" id="PTHR30287">
    <property type="entry name" value="MEMBRANE COMPONENT OF PREDICTED ABC SUPERFAMILY METABOLITE UPTAKE TRANSPORTER"/>
    <property type="match status" value="1"/>
</dbReference>
<dbReference type="PANTHER" id="PTHR30287:SF2">
    <property type="entry name" value="BLL1001 PROTEIN"/>
    <property type="match status" value="1"/>
</dbReference>
<evidence type="ECO:0000313" key="9">
    <source>
        <dbReference type="Proteomes" id="UP001501257"/>
    </source>
</evidence>
<dbReference type="Pfam" id="PF02687">
    <property type="entry name" value="FtsX"/>
    <property type="match status" value="2"/>
</dbReference>
<protein>
    <submittedName>
        <fullName evidence="8">FtsX-like permease family protein</fullName>
    </submittedName>
</protein>
<evidence type="ECO:0000256" key="5">
    <source>
        <dbReference type="ARBA" id="ARBA00023136"/>
    </source>
</evidence>
<feature type="transmembrane region" description="Helical" evidence="6">
    <location>
        <begin position="445"/>
        <end position="466"/>
    </location>
</feature>
<keyword evidence="9" id="KW-1185">Reference proteome</keyword>
<dbReference type="EMBL" id="BAABLK010000022">
    <property type="protein sequence ID" value="GAA5226547.1"/>
    <property type="molecule type" value="Genomic_DNA"/>
</dbReference>
<keyword evidence="3 6" id="KW-0812">Transmembrane</keyword>
<keyword evidence="4 6" id="KW-1133">Transmembrane helix</keyword>
<evidence type="ECO:0000313" key="8">
    <source>
        <dbReference type="EMBL" id="GAA5226547.1"/>
    </source>
</evidence>
<reference evidence="9" key="1">
    <citation type="journal article" date="2019" name="Int. J. Syst. Evol. Microbiol.">
        <title>The Global Catalogue of Microorganisms (GCM) 10K type strain sequencing project: providing services to taxonomists for standard genome sequencing and annotation.</title>
        <authorList>
            <consortium name="The Broad Institute Genomics Platform"/>
            <consortium name="The Broad Institute Genome Sequencing Center for Infectious Disease"/>
            <person name="Wu L."/>
            <person name="Ma J."/>
        </authorList>
    </citation>
    <scope>NUCLEOTIDE SEQUENCE [LARGE SCALE GENOMIC DNA]</scope>
    <source>
        <strain evidence="9">JCM 18952</strain>
    </source>
</reference>
<accession>A0ABP9TJ14</accession>
<feature type="transmembrane region" description="Helical" evidence="6">
    <location>
        <begin position="320"/>
        <end position="341"/>
    </location>
</feature>
<organism evidence="8 9">
    <name type="scientific">Paeniglutamicibacter antarcticus</name>
    <dbReference type="NCBI Taxonomy" id="494023"/>
    <lineage>
        <taxon>Bacteria</taxon>
        <taxon>Bacillati</taxon>
        <taxon>Actinomycetota</taxon>
        <taxon>Actinomycetes</taxon>
        <taxon>Micrococcales</taxon>
        <taxon>Micrococcaceae</taxon>
        <taxon>Paeniglutamicibacter</taxon>
    </lineage>
</organism>
<dbReference type="Proteomes" id="UP001501257">
    <property type="component" value="Unassembled WGS sequence"/>
</dbReference>
<feature type="domain" description="ABC3 transporter permease C-terminal" evidence="7">
    <location>
        <begin position="271"/>
        <end position="377"/>
    </location>
</feature>
<gene>
    <name evidence="8" type="ORF">GCM10025778_10800</name>
</gene>
<feature type="transmembrane region" description="Helical" evidence="6">
    <location>
        <begin position="361"/>
        <end position="382"/>
    </location>
</feature>
<feature type="transmembrane region" description="Helical" evidence="6">
    <location>
        <begin position="721"/>
        <end position="745"/>
    </location>
</feature>
<evidence type="ECO:0000256" key="2">
    <source>
        <dbReference type="ARBA" id="ARBA00022475"/>
    </source>
</evidence>
<sequence>MKDSLYLRYAYNDLVRNKGVNISLFVMFIISAFLMSTGAMVMERSVGSVNALFEQAKPPHFLQMHKGKADAEALAEFAGEHPEIDSWLIEDMLGFDGAAVSWQRPSTGGAGDFSSSLIDNLFVAQNEDFDFLIDGAGTIPRPAAGEVYVPVGYQQGFGLQIGDELDIRTDTGNHQLVIRGFVRDSQMASSLSSATRFLVAEEDFEDLAVAGGGEAEIILEYRLADSASSAQFQKTYESVDALPKNGQAVTFQMIRLINVFSDGLVAVALVFVSGLLMLIALLNLRFVIRGALEDEVREIGVMKAIGLPHRSITGLYLGKYTVMALLGCIVGGALGVIATGLLTRSVQANYAQAPVGPVTFLVPAAALLLVFTIVVAMCHGVLRGVKKIEVVGALVHGSTLNETQTARRAKTLARRAKRSESSLTGPGSMNHRLALLDLRAEAGQWALIPVVFALVAILVILPTNLLTTFQSPRFITYMGAPESDLRIDLQFSYDMDAAHRGILADLEADERITAIRDFAEVLYQTPGEEGWERLRVTVGDYSGDTVAFLEGQGPRTGEIALSVMNANQYNLSIGDEMSIRGDTADGTKAVTVSGIYQDVTSGGYTGKMPGGGDSKDALGFVMYADTAKDLDPGTLAREYNQSHTSATVIPMREYMAQTLAYVTEAFHSAAILAYIFGLGVALLITVLFLKLRLTKDKSKMGVLSAIGFSSRELAGQVKLKILLTVVAGTLIGVVVAATAGDALVGAAISQAGLGISSLHFIPVPWLVYLIYPLSLISAGYLGAVALTSRLHAADKSSWLKGSQE</sequence>
<feature type="transmembrane region" description="Helical" evidence="6">
    <location>
        <begin position="263"/>
        <end position="284"/>
    </location>
</feature>
<comment type="subcellular location">
    <subcellularLocation>
        <location evidence="1">Cell membrane</location>
        <topology evidence="1">Multi-pass membrane protein</topology>
    </subcellularLocation>
</comment>
<dbReference type="InterPro" id="IPR038766">
    <property type="entry name" value="Membrane_comp_ABC_pdt"/>
</dbReference>
<evidence type="ECO:0000256" key="3">
    <source>
        <dbReference type="ARBA" id="ARBA00022692"/>
    </source>
</evidence>
<evidence type="ECO:0000256" key="6">
    <source>
        <dbReference type="SAM" id="Phobius"/>
    </source>
</evidence>
<dbReference type="InterPro" id="IPR003838">
    <property type="entry name" value="ABC3_permease_C"/>
</dbReference>
<feature type="transmembrane region" description="Helical" evidence="6">
    <location>
        <begin position="765"/>
        <end position="786"/>
    </location>
</feature>
<name>A0ABP9TJ14_9MICC</name>
<keyword evidence="2" id="KW-1003">Cell membrane</keyword>
<evidence type="ECO:0000256" key="4">
    <source>
        <dbReference type="ARBA" id="ARBA00022989"/>
    </source>
</evidence>
<dbReference type="RefSeq" id="WP_210099605.1">
    <property type="nucleotide sequence ID" value="NZ_BAABLK010000022.1"/>
</dbReference>
<evidence type="ECO:0000259" key="7">
    <source>
        <dbReference type="Pfam" id="PF02687"/>
    </source>
</evidence>
<evidence type="ECO:0000256" key="1">
    <source>
        <dbReference type="ARBA" id="ARBA00004651"/>
    </source>
</evidence>